<protein>
    <submittedName>
        <fullName evidence="1">Uncharacterized protein</fullName>
    </submittedName>
</protein>
<accession>A0A1J0GV92</accession>
<dbReference type="Proteomes" id="UP000225978">
    <property type="component" value="Segment"/>
</dbReference>
<reference evidence="1 2" key="1">
    <citation type="journal article" date="2017" name="Viruses">
        <title>Stumbling across the Same Phage: Comparative Genomics of Widespread Temperate Phages Infecting the Fish Pathogen Vibrio anguillarum.</title>
        <authorList>
            <person name="Kalatzis P.G."/>
            <person name="Rorbo N.I."/>
            <person name="Castillo D."/>
            <person name="Mauritzen J.J."/>
            <person name="Jorgensen J."/>
            <person name="Kokkari C."/>
            <person name="Zhang F."/>
            <person name="Katharios P."/>
            <person name="Middelboe M."/>
        </authorList>
    </citation>
    <scope>NUCLEOTIDE SEQUENCE [LARGE SCALE GENOMIC DNA]</scope>
</reference>
<organism evidence="1 2">
    <name type="scientific">Vibrio phage vB_VspP_pVa5</name>
    <dbReference type="NCBI Taxonomy" id="1913109"/>
    <lineage>
        <taxon>Viruses</taxon>
        <taxon>Duplodnaviria</taxon>
        <taxon>Heunggongvirae</taxon>
        <taxon>Uroviricota</taxon>
        <taxon>Caudoviricetes</taxon>
        <taxon>Schitoviridae</taxon>
        <taxon>Pontosvirinae</taxon>
        <taxon>Galateavirus</taxon>
        <taxon>Galateavirus PVA5</taxon>
    </lineage>
</organism>
<gene>
    <name evidence="1" type="ORF">vBVspPpVa5_0092</name>
</gene>
<dbReference type="EMBL" id="KX889068">
    <property type="protein sequence ID" value="APC46096.1"/>
    <property type="molecule type" value="Genomic_DNA"/>
</dbReference>
<proteinExistence type="predicted"/>
<keyword evidence="2" id="KW-1185">Reference proteome</keyword>
<name>A0A1J0GV92_9CAUD</name>
<evidence type="ECO:0000313" key="2">
    <source>
        <dbReference type="Proteomes" id="UP000225978"/>
    </source>
</evidence>
<evidence type="ECO:0000313" key="1">
    <source>
        <dbReference type="EMBL" id="APC46096.1"/>
    </source>
</evidence>
<sequence>MIYDAKDIFTPWMLLKVGDDGYITHWSYWCATDDECYRENMFPTDVEDPVELKYMTQRYELKAEADTVEEIKLLLLLEK</sequence>